<dbReference type="RefSeq" id="WP_157476259.1">
    <property type="nucleotide sequence ID" value="NZ_CP046566.1"/>
</dbReference>
<keyword evidence="3" id="KW-1185">Reference proteome</keyword>
<dbReference type="EMBL" id="CP046566">
    <property type="protein sequence ID" value="QGW26975.1"/>
    <property type="molecule type" value="Genomic_DNA"/>
</dbReference>
<protein>
    <recommendedName>
        <fullName evidence="4">Right-handed parallel beta-helix repeat-containing protein</fullName>
    </recommendedName>
</protein>
<gene>
    <name evidence="2" type="ORF">GLV81_01640</name>
</gene>
<dbReference type="Gene3D" id="2.160.20.10">
    <property type="entry name" value="Single-stranded right-handed beta-helix, Pectin lyase-like"/>
    <property type="match status" value="1"/>
</dbReference>
<evidence type="ECO:0000256" key="1">
    <source>
        <dbReference type="SAM" id="SignalP"/>
    </source>
</evidence>
<evidence type="ECO:0000313" key="2">
    <source>
        <dbReference type="EMBL" id="QGW26975.1"/>
    </source>
</evidence>
<sequence length="354" mass="36744">MRKIVAGAALLAAITMPQLSFAKIWRLNNNAGVTADFTNINAAVTNASVVSGDTIHLEASATDYGSATLTKRLVIIGLGYFHDPANTSYPGNTGLQASTMPGMVSSLTFGTGSNGSKCIGVQFNGSAGFNANPSPLNITLEKCFIGTGVFFPSTAVSAVTIRKCFFNNARIEANTANTLSDFVCENNIFYSTFAYLSLPGLTGSNNIFRNNSFSGVGAASTISNCYVANNIFGTSPNIAFTNCTIKNNLFQANQTLPPTATNNQINVNMTNVYVGGTTGSIDSRFALKSGSPAIAAGLTVGAVTTPDCGAFGATDPYKLSGIPNIPSIYALTVPISIPAGSNTMNVTFSTRSNN</sequence>
<dbReference type="InterPro" id="IPR011050">
    <property type="entry name" value="Pectin_lyase_fold/virulence"/>
</dbReference>
<dbReference type="AlphaFoldDB" id="A0A6I6GF02"/>
<name>A0A6I6GF02_9BACT</name>
<dbReference type="KEGG" id="fls:GLV81_01640"/>
<dbReference type="Proteomes" id="UP000426027">
    <property type="component" value="Chromosome"/>
</dbReference>
<accession>A0A6I6GF02</accession>
<feature type="signal peptide" evidence="1">
    <location>
        <begin position="1"/>
        <end position="22"/>
    </location>
</feature>
<evidence type="ECO:0008006" key="4">
    <source>
        <dbReference type="Google" id="ProtNLM"/>
    </source>
</evidence>
<keyword evidence="1" id="KW-0732">Signal</keyword>
<organism evidence="2 3">
    <name type="scientific">Phnomibacter ginsenosidimutans</name>
    <dbReference type="NCBI Taxonomy" id="2676868"/>
    <lineage>
        <taxon>Bacteria</taxon>
        <taxon>Pseudomonadati</taxon>
        <taxon>Bacteroidota</taxon>
        <taxon>Chitinophagia</taxon>
        <taxon>Chitinophagales</taxon>
        <taxon>Chitinophagaceae</taxon>
        <taxon>Phnomibacter</taxon>
    </lineage>
</organism>
<dbReference type="SUPFAM" id="SSF51126">
    <property type="entry name" value="Pectin lyase-like"/>
    <property type="match status" value="1"/>
</dbReference>
<dbReference type="InterPro" id="IPR012334">
    <property type="entry name" value="Pectin_lyas_fold"/>
</dbReference>
<reference evidence="2 3" key="1">
    <citation type="submission" date="2019-11" db="EMBL/GenBank/DDBJ databases">
        <authorList>
            <person name="Im W.T."/>
        </authorList>
    </citation>
    <scope>NUCLEOTIDE SEQUENCE [LARGE SCALE GENOMIC DNA]</scope>
    <source>
        <strain evidence="2 3">SB-02</strain>
    </source>
</reference>
<proteinExistence type="predicted"/>
<evidence type="ECO:0000313" key="3">
    <source>
        <dbReference type="Proteomes" id="UP000426027"/>
    </source>
</evidence>
<feature type="chain" id="PRO_5026249542" description="Right-handed parallel beta-helix repeat-containing protein" evidence="1">
    <location>
        <begin position="23"/>
        <end position="354"/>
    </location>
</feature>